<dbReference type="InterPro" id="IPR057253">
    <property type="entry name" value="CoiA-like_N"/>
</dbReference>
<comment type="caution">
    <text evidence="4">The sequence shown here is derived from an EMBL/GenBank/DDBJ whole genome shotgun (WGS) entry which is preliminary data.</text>
</comment>
<dbReference type="Pfam" id="PF06054">
    <property type="entry name" value="CoiA_nuc"/>
    <property type="match status" value="1"/>
</dbReference>
<protein>
    <submittedName>
        <fullName evidence="4">Competence protein CoiA</fullName>
    </submittedName>
</protein>
<organism evidence="4 5">
    <name type="scientific">Fictibacillus iocasae</name>
    <dbReference type="NCBI Taxonomy" id="2715437"/>
    <lineage>
        <taxon>Bacteria</taxon>
        <taxon>Bacillati</taxon>
        <taxon>Bacillota</taxon>
        <taxon>Bacilli</taxon>
        <taxon>Bacillales</taxon>
        <taxon>Fictibacillaceae</taxon>
        <taxon>Fictibacillus</taxon>
    </lineage>
</organism>
<dbReference type="InterPro" id="IPR057252">
    <property type="entry name" value="CoiA_C"/>
</dbReference>
<feature type="domain" description="Competence protein CoiA nuclease-like" evidence="1">
    <location>
        <begin position="67"/>
        <end position="215"/>
    </location>
</feature>
<feature type="domain" description="Competence protein CoiA-like N-terminal" evidence="2">
    <location>
        <begin position="14"/>
        <end position="60"/>
    </location>
</feature>
<accession>A0ABW2NRK7</accession>
<dbReference type="Pfam" id="PF25164">
    <property type="entry name" value="CoiA_N"/>
    <property type="match status" value="1"/>
</dbReference>
<evidence type="ECO:0000259" key="1">
    <source>
        <dbReference type="Pfam" id="PF06054"/>
    </source>
</evidence>
<evidence type="ECO:0000259" key="3">
    <source>
        <dbReference type="Pfam" id="PF25166"/>
    </source>
</evidence>
<dbReference type="Proteomes" id="UP001596549">
    <property type="component" value="Unassembled WGS sequence"/>
</dbReference>
<dbReference type="Pfam" id="PF25166">
    <property type="entry name" value="CoiA_C"/>
    <property type="match status" value="1"/>
</dbReference>
<dbReference type="RefSeq" id="WP_379748751.1">
    <property type="nucleotide sequence ID" value="NZ_JBHTCP010000014.1"/>
</dbReference>
<evidence type="ECO:0000259" key="2">
    <source>
        <dbReference type="Pfam" id="PF25164"/>
    </source>
</evidence>
<evidence type="ECO:0000313" key="4">
    <source>
        <dbReference type="EMBL" id="MFC7371808.1"/>
    </source>
</evidence>
<dbReference type="EMBL" id="JBHTCP010000014">
    <property type="protein sequence ID" value="MFC7371808.1"/>
    <property type="molecule type" value="Genomic_DNA"/>
</dbReference>
<dbReference type="PIRSF" id="PIRSF007487">
    <property type="entry name" value="Competence-induced_CoiA_bac"/>
    <property type="match status" value="1"/>
</dbReference>
<keyword evidence="5" id="KW-1185">Reference proteome</keyword>
<name>A0ABW2NRK7_9BACL</name>
<dbReference type="InterPro" id="IPR010330">
    <property type="entry name" value="CoiA_nuc"/>
</dbReference>
<reference evidence="5" key="1">
    <citation type="journal article" date="2019" name="Int. J. Syst. Evol. Microbiol.">
        <title>The Global Catalogue of Microorganisms (GCM) 10K type strain sequencing project: providing services to taxonomists for standard genome sequencing and annotation.</title>
        <authorList>
            <consortium name="The Broad Institute Genomics Platform"/>
            <consortium name="The Broad Institute Genome Sequencing Center for Infectious Disease"/>
            <person name="Wu L."/>
            <person name="Ma J."/>
        </authorList>
    </citation>
    <scope>NUCLEOTIDE SEQUENCE [LARGE SCALE GENOMIC DNA]</scope>
    <source>
        <strain evidence="5">NBRC 106396</strain>
    </source>
</reference>
<gene>
    <name evidence="4" type="ORF">ACFQPF_08970</name>
</gene>
<dbReference type="InterPro" id="IPR021176">
    <property type="entry name" value="Competence-induced_CoiA"/>
</dbReference>
<sequence>MLTADYKGKRISMLDGWKREQIMEMNEKESFSCPICKEAVVPKLGTKKMWHFAHRSTSQCLDSFEKESYYHLLGKKQLYRWLSNLGHDAILEPFLPQSKQRPDVMIRKDQVAIEFQCATITEDLFLQRTNGYKKEDIQVFWILGDKRVKRIGVNLFRISSYDLAMLMGHERLVFFCPLSMVFRILSHIRPLSATKIYADECLVPLKSMTLQSLTEDCTAEEHDEKFHQLWTAEKKKWRLQSFQYHSPAYRYVKKIFSLHGHSLASFPSVCGVPSYGYYYIHTPAFLWQSWISFYITSCSPFTEGQLSDAFLRLVNSRIFSIRAYPFLEGSYETALNHYLDYLLRKGILREEDGFYTAVQAFRFHFSTLKALEEDEKLRVHEANFSQIRSFSGKM</sequence>
<evidence type="ECO:0000313" key="5">
    <source>
        <dbReference type="Proteomes" id="UP001596549"/>
    </source>
</evidence>
<feature type="domain" description="Competence protein CoiA C-terminal" evidence="3">
    <location>
        <begin position="230"/>
        <end position="351"/>
    </location>
</feature>
<proteinExistence type="predicted"/>